<comment type="caution">
    <text evidence="4">The sequence shown here is derived from an EMBL/GenBank/DDBJ whole genome shotgun (WGS) entry which is preliminary data.</text>
</comment>
<feature type="domain" description="Carboxylesterase type B" evidence="3">
    <location>
        <begin position="1"/>
        <end position="56"/>
    </location>
</feature>
<evidence type="ECO:0000313" key="5">
    <source>
        <dbReference type="Proteomes" id="UP000726737"/>
    </source>
</evidence>
<name>A0A9P6QCH7_9FUNG</name>
<keyword evidence="2" id="KW-0378">Hydrolase</keyword>
<organism evidence="4 5">
    <name type="scientific">Mortierella polycephala</name>
    <dbReference type="NCBI Taxonomy" id="41804"/>
    <lineage>
        <taxon>Eukaryota</taxon>
        <taxon>Fungi</taxon>
        <taxon>Fungi incertae sedis</taxon>
        <taxon>Mucoromycota</taxon>
        <taxon>Mortierellomycotina</taxon>
        <taxon>Mortierellomycetes</taxon>
        <taxon>Mortierellales</taxon>
        <taxon>Mortierellaceae</taxon>
        <taxon>Mortierella</taxon>
    </lineage>
</organism>
<accession>A0A9P6QCH7</accession>
<dbReference type="OrthoDB" id="2443426at2759"/>
<dbReference type="PANTHER" id="PTHR43918:SF4">
    <property type="entry name" value="CARBOXYLIC ESTER HYDROLASE"/>
    <property type="match status" value="1"/>
</dbReference>
<keyword evidence="5" id="KW-1185">Reference proteome</keyword>
<dbReference type="InterPro" id="IPR050654">
    <property type="entry name" value="AChE-related_enzymes"/>
</dbReference>
<dbReference type="GO" id="GO:0052689">
    <property type="term" value="F:carboxylic ester hydrolase activity"/>
    <property type="evidence" value="ECO:0007669"/>
    <property type="project" value="TreeGrafter"/>
</dbReference>
<gene>
    <name evidence="4" type="ORF">BG011_008479</name>
</gene>
<dbReference type="EMBL" id="JAAAJA010000070">
    <property type="protein sequence ID" value="KAG0263629.1"/>
    <property type="molecule type" value="Genomic_DNA"/>
</dbReference>
<evidence type="ECO:0000313" key="4">
    <source>
        <dbReference type="EMBL" id="KAG0263629.1"/>
    </source>
</evidence>
<protein>
    <recommendedName>
        <fullName evidence="3">Carboxylesterase type B domain-containing protein</fullName>
    </recommendedName>
</protein>
<proteinExistence type="inferred from homology"/>
<dbReference type="PANTHER" id="PTHR43918">
    <property type="entry name" value="ACETYLCHOLINESTERASE"/>
    <property type="match status" value="1"/>
</dbReference>
<reference evidence="4" key="1">
    <citation type="journal article" date="2020" name="Fungal Divers.">
        <title>Resolving the Mortierellaceae phylogeny through synthesis of multi-gene phylogenetics and phylogenomics.</title>
        <authorList>
            <person name="Vandepol N."/>
            <person name="Liber J."/>
            <person name="Desiro A."/>
            <person name="Na H."/>
            <person name="Kennedy M."/>
            <person name="Barry K."/>
            <person name="Grigoriev I.V."/>
            <person name="Miller A.N."/>
            <person name="O'Donnell K."/>
            <person name="Stajich J.E."/>
            <person name="Bonito G."/>
        </authorList>
    </citation>
    <scope>NUCLEOTIDE SEQUENCE</scope>
    <source>
        <strain evidence="4">KOD948</strain>
    </source>
</reference>
<dbReference type="Gene3D" id="3.40.50.1820">
    <property type="entry name" value="alpha/beta hydrolase"/>
    <property type="match status" value="2"/>
</dbReference>
<dbReference type="Pfam" id="PF00135">
    <property type="entry name" value="COesterase"/>
    <property type="match status" value="1"/>
</dbReference>
<dbReference type="AlphaFoldDB" id="A0A9P6QCH7"/>
<sequence>MTFIHGGGFQDGNNGILLYDASNFVQRSIELNRPVLIATINYRLNVFGFLASKDNQSEIDSWTKSSPLNGFAPTSALSVTTLTMSQHLANLQLRSFLRATSIKKARHNSMSCSKHSTSPWTWIGRIKMTRLQAVETEAIILAGSGVAAGEYSLCYDNGKVFLALTALIQTRDTDQLAYDPNIKSIMVSANKDEDNGIASVVFGECSLENYSSVVQKFAPKMAVQFESTYGTYPTQVLCDKLQERTKVHGGFKLVRYHFDAGMQKMNESLPGVGAMYGGELPYVFRPPMIETVLTEQELKLSRAIQVLWIGFANQQDYEVMPRFGEKTIVMTNDYSIEIGKSKRLTDQLKAQAAQERLLNREK</sequence>
<dbReference type="InterPro" id="IPR029058">
    <property type="entry name" value="AB_hydrolase_fold"/>
</dbReference>
<dbReference type="InterPro" id="IPR002018">
    <property type="entry name" value="CarbesteraseB"/>
</dbReference>
<evidence type="ECO:0000256" key="1">
    <source>
        <dbReference type="ARBA" id="ARBA00005964"/>
    </source>
</evidence>
<dbReference type="Proteomes" id="UP000726737">
    <property type="component" value="Unassembled WGS sequence"/>
</dbReference>
<comment type="similarity">
    <text evidence="1">Belongs to the type-B carboxylesterase/lipase family.</text>
</comment>
<evidence type="ECO:0000259" key="3">
    <source>
        <dbReference type="Pfam" id="PF00135"/>
    </source>
</evidence>
<evidence type="ECO:0000256" key="2">
    <source>
        <dbReference type="ARBA" id="ARBA00022801"/>
    </source>
</evidence>
<dbReference type="SUPFAM" id="SSF53474">
    <property type="entry name" value="alpha/beta-Hydrolases"/>
    <property type="match status" value="2"/>
</dbReference>